<name>A0A916WTX9_9SPHN</name>
<dbReference type="InterPro" id="IPR018964">
    <property type="entry name" value="Phage_phiJL001_Gp84_C"/>
</dbReference>
<dbReference type="NCBIfam" id="TIGR02218">
    <property type="entry name" value="phg_TIGR02218"/>
    <property type="match status" value="1"/>
</dbReference>
<evidence type="ECO:0000313" key="3">
    <source>
        <dbReference type="Proteomes" id="UP000623067"/>
    </source>
</evidence>
<comment type="caution">
    <text evidence="2">The sequence shown here is derived from an EMBL/GenBank/DDBJ whole genome shotgun (WGS) entry which is preliminary data.</text>
</comment>
<organism evidence="2 3">
    <name type="scientific">Sphingomonas metalli</name>
    <dbReference type="NCBI Taxonomy" id="1779358"/>
    <lineage>
        <taxon>Bacteria</taxon>
        <taxon>Pseudomonadati</taxon>
        <taxon>Pseudomonadota</taxon>
        <taxon>Alphaproteobacteria</taxon>
        <taxon>Sphingomonadales</taxon>
        <taxon>Sphingomonadaceae</taxon>
        <taxon>Sphingomonas</taxon>
    </lineage>
</organism>
<dbReference type="Pfam" id="PF09931">
    <property type="entry name" value="Phage_phiJL001_Gp84_N"/>
    <property type="match status" value="1"/>
</dbReference>
<gene>
    <name evidence="2" type="ORF">GCM10011380_19760</name>
</gene>
<dbReference type="EMBL" id="BMIH01000002">
    <property type="protein sequence ID" value="GGB30326.1"/>
    <property type="molecule type" value="Genomic_DNA"/>
</dbReference>
<keyword evidence="3" id="KW-1185">Reference proteome</keyword>
<dbReference type="InterPro" id="IPR011928">
    <property type="entry name" value="Phage_phiJL001_Gp84"/>
</dbReference>
<protein>
    <submittedName>
        <fullName evidence="2">Phage protein</fullName>
    </submittedName>
</protein>
<accession>A0A916WTX9</accession>
<dbReference type="Pfam" id="PF09356">
    <property type="entry name" value="Phage_BR0599"/>
    <property type="match status" value="1"/>
</dbReference>
<evidence type="ECO:0000259" key="1">
    <source>
        <dbReference type="Pfam" id="PF09356"/>
    </source>
</evidence>
<evidence type="ECO:0000313" key="2">
    <source>
        <dbReference type="EMBL" id="GGB30326.1"/>
    </source>
</evidence>
<proteinExistence type="predicted"/>
<reference evidence="2" key="1">
    <citation type="journal article" date="2014" name="Int. J. Syst. Evol. Microbiol.">
        <title>Complete genome sequence of Corynebacterium casei LMG S-19264T (=DSM 44701T), isolated from a smear-ripened cheese.</title>
        <authorList>
            <consortium name="US DOE Joint Genome Institute (JGI-PGF)"/>
            <person name="Walter F."/>
            <person name="Albersmeier A."/>
            <person name="Kalinowski J."/>
            <person name="Ruckert C."/>
        </authorList>
    </citation>
    <scope>NUCLEOTIDE SEQUENCE</scope>
    <source>
        <strain evidence="2">CGMCC 1.15330</strain>
    </source>
</reference>
<feature type="domain" description="Bacteriophage phiJL001 Gp84 C-terminal" evidence="1">
    <location>
        <begin position="184"/>
        <end position="262"/>
    </location>
</feature>
<reference evidence="2" key="2">
    <citation type="submission" date="2020-09" db="EMBL/GenBank/DDBJ databases">
        <authorList>
            <person name="Sun Q."/>
            <person name="Zhou Y."/>
        </authorList>
    </citation>
    <scope>NUCLEOTIDE SEQUENCE</scope>
    <source>
        <strain evidence="2">CGMCC 1.15330</strain>
    </source>
</reference>
<sequence>MTWLESEATTIALCWRIERRDGVTIGLTAHDHDLTVDGLVHRAVPGMTPSAATRGTGLDADTMEVAGAVSAAAIAGADLLAGRFDGARVQLFAIDWSGASDGRVALGEGTIGTVEMHDGRFSAELQGPGALLGRSVCEETSPGCRASLGDRRCRVPMAGRRRFARVTAAAGAVLTLDSAEPVAGAYGGGSVRWMDGGNGGLRQTIAVSAGATVTLEAAPVAPVMPGALVELIEGCDRTLATCAARFGNAANFRGEPHLPGMDLITRWI</sequence>
<dbReference type="AlphaFoldDB" id="A0A916WTX9"/>
<dbReference type="Proteomes" id="UP000623067">
    <property type="component" value="Unassembled WGS sequence"/>
</dbReference>
<dbReference type="RefSeq" id="WP_188658583.1">
    <property type="nucleotide sequence ID" value="NZ_BMIH01000002.1"/>
</dbReference>